<dbReference type="NCBIfam" id="TIGR02595">
    <property type="entry name" value="PEP_CTERM"/>
    <property type="match status" value="1"/>
</dbReference>
<evidence type="ECO:0000259" key="2">
    <source>
        <dbReference type="Pfam" id="PF07589"/>
    </source>
</evidence>
<dbReference type="RefSeq" id="WP_379735853.1">
    <property type="nucleotide sequence ID" value="NZ_JBHRVV010000001.1"/>
</dbReference>
<feature type="chain" id="PRO_5045337281" evidence="1">
    <location>
        <begin position="22"/>
        <end position="316"/>
    </location>
</feature>
<comment type="caution">
    <text evidence="4">The sequence shown here is derived from an EMBL/GenBank/DDBJ whole genome shotgun (WGS) entry which is preliminary data.</text>
</comment>
<evidence type="ECO:0000259" key="3">
    <source>
        <dbReference type="Pfam" id="PF20597"/>
    </source>
</evidence>
<protein>
    <submittedName>
        <fullName evidence="4">Choice-of-anchor A family protein</fullName>
    </submittedName>
</protein>
<organism evidence="4 5">
    <name type="scientific">Massilia haematophila</name>
    <dbReference type="NCBI Taxonomy" id="457923"/>
    <lineage>
        <taxon>Bacteria</taxon>
        <taxon>Pseudomonadati</taxon>
        <taxon>Pseudomonadota</taxon>
        <taxon>Betaproteobacteria</taxon>
        <taxon>Burkholderiales</taxon>
        <taxon>Oxalobacteraceae</taxon>
        <taxon>Telluria group</taxon>
        <taxon>Massilia</taxon>
    </lineage>
</organism>
<name>A0ABV7PJF2_9BURK</name>
<evidence type="ECO:0000313" key="4">
    <source>
        <dbReference type="EMBL" id="MFC3459323.1"/>
    </source>
</evidence>
<proteinExistence type="predicted"/>
<accession>A0ABV7PJF2</accession>
<reference evidence="5" key="1">
    <citation type="journal article" date="2019" name="Int. J. Syst. Evol. Microbiol.">
        <title>The Global Catalogue of Microorganisms (GCM) 10K type strain sequencing project: providing services to taxonomists for standard genome sequencing and annotation.</title>
        <authorList>
            <consortium name="The Broad Institute Genomics Platform"/>
            <consortium name="The Broad Institute Genome Sequencing Center for Infectious Disease"/>
            <person name="Wu L."/>
            <person name="Ma J."/>
        </authorList>
    </citation>
    <scope>NUCLEOTIDE SEQUENCE [LARGE SCALE GENOMIC DNA]</scope>
    <source>
        <strain evidence="5">CCM 7480</strain>
    </source>
</reference>
<keyword evidence="5" id="KW-1185">Reference proteome</keyword>
<evidence type="ECO:0000256" key="1">
    <source>
        <dbReference type="SAM" id="SignalP"/>
    </source>
</evidence>
<keyword evidence="1" id="KW-0732">Signal</keyword>
<dbReference type="Pfam" id="PF07589">
    <property type="entry name" value="PEP-CTERM"/>
    <property type="match status" value="1"/>
</dbReference>
<evidence type="ECO:0000313" key="5">
    <source>
        <dbReference type="Proteomes" id="UP001595665"/>
    </source>
</evidence>
<dbReference type="InterPro" id="IPR013424">
    <property type="entry name" value="Ice-binding_C"/>
</dbReference>
<dbReference type="Proteomes" id="UP001595665">
    <property type="component" value="Unassembled WGS sequence"/>
</dbReference>
<feature type="signal peptide" evidence="1">
    <location>
        <begin position="1"/>
        <end position="21"/>
    </location>
</feature>
<feature type="domain" description="Choice-of-anchor A" evidence="3">
    <location>
        <begin position="34"/>
        <end position="262"/>
    </location>
</feature>
<dbReference type="InterPro" id="IPR026588">
    <property type="entry name" value="Choice_anch_A"/>
</dbReference>
<dbReference type="NCBIfam" id="TIGR04215">
    <property type="entry name" value="choice_anch_A"/>
    <property type="match status" value="1"/>
</dbReference>
<gene>
    <name evidence="4" type="ORF">ACFOPH_13880</name>
</gene>
<dbReference type="EMBL" id="JBHRVV010000001">
    <property type="protein sequence ID" value="MFC3459323.1"/>
    <property type="molecule type" value="Genomic_DNA"/>
</dbReference>
<sequence length="316" mass="32074">MRAAKLALSLLSLSLGSAAQAGVIDLGSMIGGANLYAIRDVTATSSDVEGAVVAGGNVTVSSYSINANNRPAFGQYAVVAGGNLSVTSGSINHGGVYVGGTTSMQWAATPTALPANPVDFAAAEQYYKSLTRTIADLDATGVVAPLWSGVKVSGSGNGGVDVFNVSADLFRTSSSWTLEKLTAGQTLIFNISGDLGTFNDGGVSFEPLSAYNVLFNFHEAKNVNVKGVIGSVLAPYATVNANWGVINGNVIVDTWNSTIQVNANHYFPPVDVPGFSLPPGSGGGGGHAEVPEPGALALLLAGLCAAGFAYRARRAA</sequence>
<feature type="domain" description="Ice-binding protein C-terminal" evidence="2">
    <location>
        <begin position="290"/>
        <end position="314"/>
    </location>
</feature>
<dbReference type="Pfam" id="PF20597">
    <property type="entry name" value="pAdhesive_15"/>
    <property type="match status" value="1"/>
</dbReference>